<dbReference type="Gene3D" id="3.40.50.150">
    <property type="entry name" value="Vaccinia Virus protein VP39"/>
    <property type="match status" value="1"/>
</dbReference>
<dbReference type="GO" id="GO:0008168">
    <property type="term" value="F:methyltransferase activity"/>
    <property type="evidence" value="ECO:0007669"/>
    <property type="project" value="UniProtKB-KW"/>
</dbReference>
<name>A0ABT5ZV42_9ACTN</name>
<dbReference type="PANTHER" id="PTHR44942">
    <property type="entry name" value="METHYLTRANSF_11 DOMAIN-CONTAINING PROTEIN"/>
    <property type="match status" value="1"/>
</dbReference>
<dbReference type="SUPFAM" id="SSF53335">
    <property type="entry name" value="S-adenosyl-L-methionine-dependent methyltransferases"/>
    <property type="match status" value="1"/>
</dbReference>
<evidence type="ECO:0000256" key="3">
    <source>
        <dbReference type="ARBA" id="ARBA00022679"/>
    </source>
</evidence>
<evidence type="ECO:0000259" key="4">
    <source>
        <dbReference type="Pfam" id="PF08241"/>
    </source>
</evidence>
<evidence type="ECO:0000256" key="2">
    <source>
        <dbReference type="ARBA" id="ARBA00022603"/>
    </source>
</evidence>
<comment type="caution">
    <text evidence="5">The sequence shown here is derived from an EMBL/GenBank/DDBJ whole genome shotgun (WGS) entry which is preliminary data.</text>
</comment>
<dbReference type="PROSITE" id="PS01131">
    <property type="entry name" value="RRNA_A_DIMETH"/>
    <property type="match status" value="1"/>
</dbReference>
<organism evidence="5 6">
    <name type="scientific">Streptomyces silvisoli</name>
    <dbReference type="NCBI Taxonomy" id="3034235"/>
    <lineage>
        <taxon>Bacteria</taxon>
        <taxon>Bacillati</taxon>
        <taxon>Actinomycetota</taxon>
        <taxon>Actinomycetes</taxon>
        <taxon>Kitasatosporales</taxon>
        <taxon>Streptomycetaceae</taxon>
        <taxon>Streptomyces</taxon>
    </lineage>
</organism>
<dbReference type="CDD" id="cd02440">
    <property type="entry name" value="AdoMet_MTases"/>
    <property type="match status" value="1"/>
</dbReference>
<keyword evidence="2 5" id="KW-0489">Methyltransferase</keyword>
<gene>
    <name evidence="5" type="ORF">P3G67_30795</name>
</gene>
<dbReference type="RefSeq" id="WP_276096426.1">
    <property type="nucleotide sequence ID" value="NZ_JARJBC010000027.1"/>
</dbReference>
<feature type="domain" description="Methyltransferase type 11" evidence="4">
    <location>
        <begin position="53"/>
        <end position="142"/>
    </location>
</feature>
<dbReference type="EMBL" id="JARJBC010000027">
    <property type="protein sequence ID" value="MDF3293526.1"/>
    <property type="molecule type" value="Genomic_DNA"/>
</dbReference>
<dbReference type="Proteomes" id="UP001216579">
    <property type="component" value="Unassembled WGS sequence"/>
</dbReference>
<evidence type="ECO:0000313" key="5">
    <source>
        <dbReference type="EMBL" id="MDF3293526.1"/>
    </source>
</evidence>
<reference evidence="5 6" key="1">
    <citation type="submission" date="2023-03" db="EMBL/GenBank/DDBJ databases">
        <title>Draft genome sequence of Streptomyces sp. RB6PN23 isolated from peat swamp forest in Thailand.</title>
        <authorList>
            <person name="Klaysubun C."/>
            <person name="Duangmal K."/>
        </authorList>
    </citation>
    <scope>NUCLEOTIDE SEQUENCE [LARGE SCALE GENOMIC DNA]</scope>
    <source>
        <strain evidence="5 6">RB6PN23</strain>
    </source>
</reference>
<sequence>MTEDVHNQNLRARRASSFGGHAGAYAEHRPDYPVAAARWAVEPVTDPSTSRVLDLGAGTGKLTEVLLRCGFQVTAVEPDAGMLAELRRRMPRVDAREGSAEAIPMPDASFDAVLVGQAFHWFDHDRALPEIGRVLRPGGVLAALWNRDDDRVEWIEGLQEVARGEAPGTRRYDQRRLPAHPAFGAWELAEFPHAQRRTADSLTATIGTHSHTLVIPADEREALLGRIRGYLASRPETASGEFDLPMVTLTVRCVRQP</sequence>
<dbReference type="InterPro" id="IPR013216">
    <property type="entry name" value="Methyltransf_11"/>
</dbReference>
<proteinExistence type="inferred from homology"/>
<accession>A0ABT5ZV42</accession>
<dbReference type="Pfam" id="PF08241">
    <property type="entry name" value="Methyltransf_11"/>
    <property type="match status" value="1"/>
</dbReference>
<dbReference type="GO" id="GO:0032259">
    <property type="term" value="P:methylation"/>
    <property type="evidence" value="ECO:0007669"/>
    <property type="project" value="UniProtKB-KW"/>
</dbReference>
<dbReference type="InterPro" id="IPR051052">
    <property type="entry name" value="Diverse_substrate_MTase"/>
</dbReference>
<keyword evidence="3" id="KW-0808">Transferase</keyword>
<comment type="similarity">
    <text evidence="1">Belongs to the methyltransferase superfamily.</text>
</comment>
<keyword evidence="6" id="KW-1185">Reference proteome</keyword>
<dbReference type="PANTHER" id="PTHR44942:SF4">
    <property type="entry name" value="METHYLTRANSFERASE TYPE 11 DOMAIN-CONTAINING PROTEIN"/>
    <property type="match status" value="1"/>
</dbReference>
<evidence type="ECO:0000313" key="6">
    <source>
        <dbReference type="Proteomes" id="UP001216579"/>
    </source>
</evidence>
<dbReference type="InterPro" id="IPR029063">
    <property type="entry name" value="SAM-dependent_MTases_sf"/>
</dbReference>
<protein>
    <submittedName>
        <fullName evidence="5">Class I SAM-dependent methyltransferase</fullName>
    </submittedName>
</protein>
<dbReference type="InterPro" id="IPR020596">
    <property type="entry name" value="rRNA_Ade_Mease_Trfase_CS"/>
</dbReference>
<evidence type="ECO:0000256" key="1">
    <source>
        <dbReference type="ARBA" id="ARBA00008361"/>
    </source>
</evidence>